<dbReference type="HOGENOM" id="CLU_2836336_0_0_1"/>
<proteinExistence type="predicted"/>
<keyword evidence="1" id="KW-0472">Membrane</keyword>
<keyword evidence="1" id="KW-1133">Transmembrane helix</keyword>
<protein>
    <submittedName>
        <fullName evidence="2">Uncharacterized protein</fullName>
    </submittedName>
</protein>
<evidence type="ECO:0000313" key="2">
    <source>
        <dbReference type="EMBL" id="EOX92028.1"/>
    </source>
</evidence>
<reference evidence="2 3" key="1">
    <citation type="journal article" date="2013" name="Genome Biol.">
        <title>The genome sequence of the most widely cultivated cacao type and its use to identify candidate genes regulating pod color.</title>
        <authorList>
            <person name="Motamayor J.C."/>
            <person name="Mockaitis K."/>
            <person name="Schmutz J."/>
            <person name="Haiminen N."/>
            <person name="Iii D.L."/>
            <person name="Cornejo O."/>
            <person name="Findley S.D."/>
            <person name="Zheng P."/>
            <person name="Utro F."/>
            <person name="Royaert S."/>
            <person name="Saski C."/>
            <person name="Jenkins J."/>
            <person name="Podicheti R."/>
            <person name="Zhao M."/>
            <person name="Scheffler B.E."/>
            <person name="Stack J.C."/>
            <person name="Feltus F.A."/>
            <person name="Mustiga G.M."/>
            <person name="Amores F."/>
            <person name="Phillips W."/>
            <person name="Marelli J.P."/>
            <person name="May G.D."/>
            <person name="Shapiro H."/>
            <person name="Ma J."/>
            <person name="Bustamante C.D."/>
            <person name="Schnell R.J."/>
            <person name="Main D."/>
            <person name="Gilbert D."/>
            <person name="Parida L."/>
            <person name="Kuhn D.N."/>
        </authorList>
    </citation>
    <scope>NUCLEOTIDE SEQUENCE [LARGE SCALE GENOMIC DNA]</scope>
    <source>
        <strain evidence="3">cv. Matina 1-6</strain>
    </source>
</reference>
<name>A0A061DPZ7_THECC</name>
<keyword evidence="1" id="KW-0812">Transmembrane</keyword>
<accession>A0A061DPZ7</accession>
<dbReference type="AlphaFoldDB" id="A0A061DPZ7"/>
<dbReference type="Gramene" id="EOX92028">
    <property type="protein sequence ID" value="EOX92028"/>
    <property type="gene ID" value="TCM_001051"/>
</dbReference>
<sequence>MREPPKANLTLAKEQTSINQGRLGCLNSFEIYIYIYIYIYIIFLCFINLINGQLLFLSSPSQIKVR</sequence>
<keyword evidence="3" id="KW-1185">Reference proteome</keyword>
<feature type="transmembrane region" description="Helical" evidence="1">
    <location>
        <begin position="31"/>
        <end position="57"/>
    </location>
</feature>
<gene>
    <name evidence="2" type="ORF">TCM_001051</name>
</gene>
<evidence type="ECO:0000256" key="1">
    <source>
        <dbReference type="SAM" id="Phobius"/>
    </source>
</evidence>
<dbReference type="EMBL" id="CM001879">
    <property type="protein sequence ID" value="EOX92028.1"/>
    <property type="molecule type" value="Genomic_DNA"/>
</dbReference>
<dbReference type="InParanoid" id="A0A061DPZ7"/>
<organism evidence="2 3">
    <name type="scientific">Theobroma cacao</name>
    <name type="common">Cacao</name>
    <name type="synonym">Cocoa</name>
    <dbReference type="NCBI Taxonomy" id="3641"/>
    <lineage>
        <taxon>Eukaryota</taxon>
        <taxon>Viridiplantae</taxon>
        <taxon>Streptophyta</taxon>
        <taxon>Embryophyta</taxon>
        <taxon>Tracheophyta</taxon>
        <taxon>Spermatophyta</taxon>
        <taxon>Magnoliopsida</taxon>
        <taxon>eudicotyledons</taxon>
        <taxon>Gunneridae</taxon>
        <taxon>Pentapetalae</taxon>
        <taxon>rosids</taxon>
        <taxon>malvids</taxon>
        <taxon>Malvales</taxon>
        <taxon>Malvaceae</taxon>
        <taxon>Byttnerioideae</taxon>
        <taxon>Theobroma</taxon>
    </lineage>
</organism>
<dbReference type="Proteomes" id="UP000026915">
    <property type="component" value="Chromosome 1"/>
</dbReference>
<evidence type="ECO:0000313" key="3">
    <source>
        <dbReference type="Proteomes" id="UP000026915"/>
    </source>
</evidence>